<dbReference type="EMBL" id="CP071793">
    <property type="protein sequence ID" value="QTD48043.1"/>
    <property type="molecule type" value="Genomic_DNA"/>
</dbReference>
<keyword evidence="8 16" id="KW-0472">Membrane</keyword>
<evidence type="ECO:0000313" key="18">
    <source>
        <dbReference type="Proteomes" id="UP000663929"/>
    </source>
</evidence>
<evidence type="ECO:0000256" key="13">
    <source>
        <dbReference type="ARBA" id="ARBA00041418"/>
    </source>
</evidence>
<dbReference type="GO" id="GO:0032153">
    <property type="term" value="C:cell division site"/>
    <property type="evidence" value="ECO:0007669"/>
    <property type="project" value="TreeGrafter"/>
</dbReference>
<dbReference type="InterPro" id="IPR001182">
    <property type="entry name" value="FtsW/RodA"/>
</dbReference>
<evidence type="ECO:0000256" key="4">
    <source>
        <dbReference type="ARBA" id="ARBA00022692"/>
    </source>
</evidence>
<evidence type="ECO:0000256" key="7">
    <source>
        <dbReference type="ARBA" id="ARBA00022989"/>
    </source>
</evidence>
<evidence type="ECO:0000256" key="10">
    <source>
        <dbReference type="ARBA" id="ARBA00033270"/>
    </source>
</evidence>
<evidence type="ECO:0000256" key="15">
    <source>
        <dbReference type="ARBA" id="ARBA00049902"/>
    </source>
</evidence>
<evidence type="ECO:0000256" key="16">
    <source>
        <dbReference type="SAM" id="Phobius"/>
    </source>
</evidence>
<keyword evidence="7 16" id="KW-1133">Transmembrane helix</keyword>
<name>A0A8A4TEI9_SULCO</name>
<keyword evidence="5" id="KW-0133">Cell shape</keyword>
<dbReference type="RefSeq" id="WP_237377705.1">
    <property type="nucleotide sequence ID" value="NZ_CP071793.1"/>
</dbReference>
<organism evidence="17 18">
    <name type="scientific">Sulfidibacter corallicola</name>
    <dbReference type="NCBI Taxonomy" id="2818388"/>
    <lineage>
        <taxon>Bacteria</taxon>
        <taxon>Pseudomonadati</taxon>
        <taxon>Acidobacteriota</taxon>
        <taxon>Holophagae</taxon>
        <taxon>Acanthopleuribacterales</taxon>
        <taxon>Acanthopleuribacteraceae</taxon>
        <taxon>Sulfidibacter</taxon>
    </lineage>
</organism>
<feature type="transmembrane region" description="Helical" evidence="16">
    <location>
        <begin position="118"/>
        <end position="137"/>
    </location>
</feature>
<feature type="transmembrane region" description="Helical" evidence="16">
    <location>
        <begin position="189"/>
        <end position="209"/>
    </location>
</feature>
<protein>
    <recommendedName>
        <fullName evidence="12">Probable peptidoglycan glycosyltransferase FtsW</fullName>
        <ecNumber evidence="14">2.4.99.28</ecNumber>
    </recommendedName>
    <alternativeName>
        <fullName evidence="13">Cell division protein FtsW</fullName>
    </alternativeName>
    <alternativeName>
        <fullName evidence="10">Cell wall polymerase</fullName>
    </alternativeName>
    <alternativeName>
        <fullName evidence="9">Peptidoglycan polymerase</fullName>
    </alternativeName>
</protein>
<comment type="similarity">
    <text evidence="11">Belongs to the SEDS family. FtsW subfamily.</text>
</comment>
<dbReference type="PANTHER" id="PTHR30474">
    <property type="entry name" value="CELL CYCLE PROTEIN"/>
    <property type="match status" value="1"/>
</dbReference>
<feature type="transmembrane region" description="Helical" evidence="16">
    <location>
        <begin position="167"/>
        <end position="184"/>
    </location>
</feature>
<feature type="transmembrane region" description="Helical" evidence="16">
    <location>
        <begin position="78"/>
        <end position="98"/>
    </location>
</feature>
<dbReference type="Pfam" id="PF01098">
    <property type="entry name" value="FTSW_RODA_SPOVE"/>
    <property type="match status" value="1"/>
</dbReference>
<keyword evidence="2" id="KW-0328">Glycosyltransferase</keyword>
<accession>A0A8A4TEI9</accession>
<dbReference type="GO" id="GO:0015648">
    <property type="term" value="F:lipid-linked peptidoglycan transporter activity"/>
    <property type="evidence" value="ECO:0007669"/>
    <property type="project" value="TreeGrafter"/>
</dbReference>
<proteinExistence type="inferred from homology"/>
<evidence type="ECO:0000256" key="9">
    <source>
        <dbReference type="ARBA" id="ARBA00032370"/>
    </source>
</evidence>
<evidence type="ECO:0000256" key="2">
    <source>
        <dbReference type="ARBA" id="ARBA00022676"/>
    </source>
</evidence>
<feature type="transmembrane region" description="Helical" evidence="16">
    <location>
        <begin position="331"/>
        <end position="355"/>
    </location>
</feature>
<evidence type="ECO:0000256" key="11">
    <source>
        <dbReference type="ARBA" id="ARBA00038053"/>
    </source>
</evidence>
<keyword evidence="6" id="KW-0573">Peptidoglycan synthesis</keyword>
<evidence type="ECO:0000256" key="6">
    <source>
        <dbReference type="ARBA" id="ARBA00022984"/>
    </source>
</evidence>
<dbReference type="PANTHER" id="PTHR30474:SF2">
    <property type="entry name" value="PEPTIDOGLYCAN GLYCOSYLTRANSFERASE FTSW-RELATED"/>
    <property type="match status" value="1"/>
</dbReference>
<dbReference type="EC" id="2.4.99.28" evidence="14"/>
<keyword evidence="18" id="KW-1185">Reference proteome</keyword>
<feature type="transmembrane region" description="Helical" evidence="16">
    <location>
        <begin position="268"/>
        <end position="289"/>
    </location>
</feature>
<sequence>MTLNLKPRKPDFLLLIPVVILLGFGMVMVYSASGVQSRELYNDSGVIFFKQLVAMIMGLAAFAVGFATPHTFYRRKSVLMVGVAIVIALLVAVKFQSAANGATRWFYIGRFGFQPSDLAKLLSIMVVAAFGTAQFSGPGLWKKRLLPIAVVVGVFCTLILVQPDFGTTMIIIFIVGLMLFLSGIPKKYLFIGAMLMLPIIAGLVLTRGYRLKRFTDFIYHEHYQNRQAKIAIGSGGLTGLGLGKGKQKLYYLPEPHTDFIYATLGEEFGFLGTVSVLLCYLAFLLRGAHVLNRVEMPHSRVLGAGLLMLICTQAMMNISITLALFPNKGITLPFMSAGGTSLILSLGMCGILMNISRFQNVGNRVAV</sequence>
<reference evidence="17" key="1">
    <citation type="submission" date="2021-03" db="EMBL/GenBank/DDBJ databases">
        <title>Acanthopleuribacteraceae sp. M133.</title>
        <authorList>
            <person name="Wang G."/>
        </authorList>
    </citation>
    <scope>NUCLEOTIDE SEQUENCE</scope>
    <source>
        <strain evidence="17">M133</strain>
    </source>
</reference>
<dbReference type="GO" id="GO:0051301">
    <property type="term" value="P:cell division"/>
    <property type="evidence" value="ECO:0007669"/>
    <property type="project" value="InterPro"/>
</dbReference>
<keyword evidence="3" id="KW-0808">Transferase</keyword>
<evidence type="ECO:0000256" key="14">
    <source>
        <dbReference type="ARBA" id="ARBA00044770"/>
    </source>
</evidence>
<evidence type="ECO:0000256" key="12">
    <source>
        <dbReference type="ARBA" id="ARBA00041185"/>
    </source>
</evidence>
<dbReference type="GO" id="GO:0008955">
    <property type="term" value="F:peptidoglycan glycosyltransferase activity"/>
    <property type="evidence" value="ECO:0007669"/>
    <property type="project" value="UniProtKB-EC"/>
</dbReference>
<keyword evidence="4 16" id="KW-0812">Transmembrane</keyword>
<evidence type="ECO:0000256" key="3">
    <source>
        <dbReference type="ARBA" id="ARBA00022679"/>
    </source>
</evidence>
<evidence type="ECO:0000256" key="1">
    <source>
        <dbReference type="ARBA" id="ARBA00004141"/>
    </source>
</evidence>
<dbReference type="GO" id="GO:0005886">
    <property type="term" value="C:plasma membrane"/>
    <property type="evidence" value="ECO:0007669"/>
    <property type="project" value="TreeGrafter"/>
</dbReference>
<feature type="transmembrane region" description="Helical" evidence="16">
    <location>
        <begin position="12"/>
        <end position="33"/>
    </location>
</feature>
<feature type="transmembrane region" description="Helical" evidence="16">
    <location>
        <begin position="301"/>
        <end position="325"/>
    </location>
</feature>
<dbReference type="KEGG" id="scor:J3U87_20865"/>
<feature type="transmembrane region" description="Helical" evidence="16">
    <location>
        <begin position="144"/>
        <end position="161"/>
    </location>
</feature>
<evidence type="ECO:0000256" key="5">
    <source>
        <dbReference type="ARBA" id="ARBA00022960"/>
    </source>
</evidence>
<feature type="transmembrane region" description="Helical" evidence="16">
    <location>
        <begin position="45"/>
        <end position="66"/>
    </location>
</feature>
<comment type="catalytic activity">
    <reaction evidence="15">
        <text>[GlcNAc-(1-&gt;4)-Mur2Ac(oyl-L-Ala-gamma-D-Glu-L-Lys-D-Ala-D-Ala)](n)-di-trans,octa-cis-undecaprenyl diphosphate + beta-D-GlcNAc-(1-&gt;4)-Mur2Ac(oyl-L-Ala-gamma-D-Glu-L-Lys-D-Ala-D-Ala)-di-trans,octa-cis-undecaprenyl diphosphate = [GlcNAc-(1-&gt;4)-Mur2Ac(oyl-L-Ala-gamma-D-Glu-L-Lys-D-Ala-D-Ala)](n+1)-di-trans,octa-cis-undecaprenyl diphosphate + di-trans,octa-cis-undecaprenyl diphosphate + H(+)</text>
        <dbReference type="Rhea" id="RHEA:23708"/>
        <dbReference type="Rhea" id="RHEA-COMP:9602"/>
        <dbReference type="Rhea" id="RHEA-COMP:9603"/>
        <dbReference type="ChEBI" id="CHEBI:15378"/>
        <dbReference type="ChEBI" id="CHEBI:58405"/>
        <dbReference type="ChEBI" id="CHEBI:60033"/>
        <dbReference type="ChEBI" id="CHEBI:78435"/>
        <dbReference type="EC" id="2.4.99.28"/>
    </reaction>
</comment>
<dbReference type="GO" id="GO:0008360">
    <property type="term" value="P:regulation of cell shape"/>
    <property type="evidence" value="ECO:0007669"/>
    <property type="project" value="UniProtKB-KW"/>
</dbReference>
<comment type="subcellular location">
    <subcellularLocation>
        <location evidence="1">Membrane</location>
        <topology evidence="1">Multi-pass membrane protein</topology>
    </subcellularLocation>
</comment>
<evidence type="ECO:0000313" key="17">
    <source>
        <dbReference type="EMBL" id="QTD48043.1"/>
    </source>
</evidence>
<dbReference type="AlphaFoldDB" id="A0A8A4TEI9"/>
<evidence type="ECO:0000256" key="8">
    <source>
        <dbReference type="ARBA" id="ARBA00023136"/>
    </source>
</evidence>
<dbReference type="GO" id="GO:0009252">
    <property type="term" value="P:peptidoglycan biosynthetic process"/>
    <property type="evidence" value="ECO:0007669"/>
    <property type="project" value="UniProtKB-KW"/>
</dbReference>
<dbReference type="Proteomes" id="UP000663929">
    <property type="component" value="Chromosome"/>
</dbReference>
<gene>
    <name evidence="17" type="ORF">J3U87_20865</name>
</gene>